<dbReference type="Proteomes" id="UP000307720">
    <property type="component" value="Unassembled WGS sequence"/>
</dbReference>
<dbReference type="EMBL" id="SRZB01000041">
    <property type="protein sequence ID" value="TGX97016.1"/>
    <property type="molecule type" value="Genomic_DNA"/>
</dbReference>
<name>A0AC61QWB0_9FIRM</name>
<gene>
    <name evidence="1" type="ORF">E5357_14275</name>
</gene>
<evidence type="ECO:0000313" key="1">
    <source>
        <dbReference type="EMBL" id="TGX97016.1"/>
    </source>
</evidence>
<accession>A0AC61QWB0</accession>
<reference evidence="1" key="1">
    <citation type="submission" date="2019-04" db="EMBL/GenBank/DDBJ databases">
        <title>Microbes associate with the intestines of laboratory mice.</title>
        <authorList>
            <person name="Navarre W."/>
            <person name="Wong E."/>
            <person name="Huang K."/>
            <person name="Tropini C."/>
            <person name="Ng K."/>
            <person name="Yu B."/>
        </authorList>
    </citation>
    <scope>NUCLEOTIDE SEQUENCE</scope>
    <source>
        <strain evidence="1">NM72_1-8</strain>
    </source>
</reference>
<comment type="caution">
    <text evidence="1">The sequence shown here is derived from an EMBL/GenBank/DDBJ whole genome shotgun (WGS) entry which is preliminary data.</text>
</comment>
<keyword evidence="1" id="KW-0315">Glutamine amidotransferase</keyword>
<protein>
    <submittedName>
        <fullName evidence="1">Glutamine amidotransferase</fullName>
    </submittedName>
</protein>
<keyword evidence="2" id="KW-1185">Reference proteome</keyword>
<evidence type="ECO:0000313" key="2">
    <source>
        <dbReference type="Proteomes" id="UP000307720"/>
    </source>
</evidence>
<sequence>MNRKIVVGHLYPDLLNLYGDRGNIQCIMKRCEWRGIDAETIEYGLEDKVNFSKLDIVLLGGGSDREQMIVCQRLQEIREDFEAYVESDGVVIAVCGGYQLLGHYYQTDQGKMEGLHLVDIYTEQKPGRLIDNIVLKSELFDMPVVGFENHGGRTKIGNNKAFGKVLYGSGNDGESGYEGVIYKNVIGTYLHGPLLPKNPQVCDYLIERALERKYKEKIILAPLEDKEEMEANSYIVKRFL</sequence>
<organism evidence="1 2">
    <name type="scientific">Hominisplanchenecus murintestinalis</name>
    <dbReference type="NCBI Taxonomy" id="2941517"/>
    <lineage>
        <taxon>Bacteria</taxon>
        <taxon>Bacillati</taxon>
        <taxon>Bacillota</taxon>
        <taxon>Clostridia</taxon>
        <taxon>Lachnospirales</taxon>
        <taxon>Lachnospiraceae</taxon>
        <taxon>Hominisplanchenecus</taxon>
    </lineage>
</organism>
<proteinExistence type="predicted"/>